<dbReference type="Proteomes" id="UP000054995">
    <property type="component" value="Unassembled WGS sequence"/>
</dbReference>
<sequence length="84" mass="9346">MESLEMTYCKLFGGRRGSKVGKLELSGSKRIDCGWLLATGILEPTRGYPVSHCTASRSVINLRARRSLMIHWGSGSKPPRNEPR</sequence>
<protein>
    <submittedName>
        <fullName evidence="1">Uncharacterized protein</fullName>
    </submittedName>
</protein>
<accession>A0A0V1FMH4</accession>
<evidence type="ECO:0000313" key="1">
    <source>
        <dbReference type="EMBL" id="KRY87025.1"/>
    </source>
</evidence>
<dbReference type="OrthoDB" id="10448009at2759"/>
<reference evidence="1 2" key="1">
    <citation type="submission" date="2015-01" db="EMBL/GenBank/DDBJ databases">
        <title>Evolution of Trichinella species and genotypes.</title>
        <authorList>
            <person name="Korhonen P.K."/>
            <person name="Edoardo P."/>
            <person name="Giuseppe L.R."/>
            <person name="Gasser R.B."/>
        </authorList>
    </citation>
    <scope>NUCLEOTIDE SEQUENCE [LARGE SCALE GENOMIC DNA]</scope>
    <source>
        <strain evidence="1">ISS470</strain>
    </source>
</reference>
<evidence type="ECO:0000313" key="2">
    <source>
        <dbReference type="Proteomes" id="UP000054995"/>
    </source>
</evidence>
<gene>
    <name evidence="1" type="ORF">T4D_899</name>
</gene>
<comment type="caution">
    <text evidence="1">The sequence shown here is derived from an EMBL/GenBank/DDBJ whole genome shotgun (WGS) entry which is preliminary data.</text>
</comment>
<organism evidence="1 2">
    <name type="scientific">Trichinella pseudospiralis</name>
    <name type="common">Parasitic roundworm</name>
    <dbReference type="NCBI Taxonomy" id="6337"/>
    <lineage>
        <taxon>Eukaryota</taxon>
        <taxon>Metazoa</taxon>
        <taxon>Ecdysozoa</taxon>
        <taxon>Nematoda</taxon>
        <taxon>Enoplea</taxon>
        <taxon>Dorylaimia</taxon>
        <taxon>Trichinellida</taxon>
        <taxon>Trichinellidae</taxon>
        <taxon>Trichinella</taxon>
    </lineage>
</organism>
<proteinExistence type="predicted"/>
<name>A0A0V1FMH4_TRIPS</name>
<dbReference type="EMBL" id="JYDT01000062">
    <property type="protein sequence ID" value="KRY87025.1"/>
    <property type="molecule type" value="Genomic_DNA"/>
</dbReference>
<keyword evidence="2" id="KW-1185">Reference proteome</keyword>
<dbReference type="AlphaFoldDB" id="A0A0V1FMH4"/>